<keyword evidence="13" id="KW-1185">Reference proteome</keyword>
<feature type="compositionally biased region" description="Basic and acidic residues" evidence="10">
    <location>
        <begin position="422"/>
        <end position="454"/>
    </location>
</feature>
<evidence type="ECO:0000256" key="4">
    <source>
        <dbReference type="ARBA" id="ARBA00022574"/>
    </source>
</evidence>
<organism evidence="12 13">
    <name type="scientific">Bombardia bombarda</name>
    <dbReference type="NCBI Taxonomy" id="252184"/>
    <lineage>
        <taxon>Eukaryota</taxon>
        <taxon>Fungi</taxon>
        <taxon>Dikarya</taxon>
        <taxon>Ascomycota</taxon>
        <taxon>Pezizomycotina</taxon>
        <taxon>Sordariomycetes</taxon>
        <taxon>Sordariomycetidae</taxon>
        <taxon>Sordariales</taxon>
        <taxon>Lasiosphaeriaceae</taxon>
        <taxon>Bombardia</taxon>
    </lineage>
</organism>
<dbReference type="InterPro" id="IPR036322">
    <property type="entry name" value="WD40_repeat_dom_sf"/>
</dbReference>
<gene>
    <name evidence="12" type="ORF">B0T17DRAFT_611582</name>
</gene>
<dbReference type="InterPro" id="IPR007287">
    <property type="entry name" value="Sof1"/>
</dbReference>
<dbReference type="InterPro" id="IPR051733">
    <property type="entry name" value="WD_repeat_DCAF13/WDSOF1"/>
</dbReference>
<feature type="region of interest" description="Disordered" evidence="10">
    <location>
        <begin position="422"/>
        <end position="460"/>
    </location>
</feature>
<keyword evidence="5" id="KW-0677">Repeat</keyword>
<evidence type="ECO:0000256" key="10">
    <source>
        <dbReference type="SAM" id="MobiDB-lite"/>
    </source>
</evidence>
<evidence type="ECO:0000256" key="8">
    <source>
        <dbReference type="ARBA" id="ARBA00032239"/>
    </source>
</evidence>
<dbReference type="InterPro" id="IPR001680">
    <property type="entry name" value="WD40_rpt"/>
</dbReference>
<dbReference type="CDD" id="cd00200">
    <property type="entry name" value="WD40"/>
    <property type="match status" value="1"/>
</dbReference>
<dbReference type="PANTHER" id="PTHR22851:SF0">
    <property type="entry name" value="DDB1- AND CUL4-ASSOCIATED FACTOR 13"/>
    <property type="match status" value="1"/>
</dbReference>
<dbReference type="GO" id="GO:0000462">
    <property type="term" value="P:maturation of SSU-rRNA from tricistronic rRNA transcript (SSU-rRNA, 5.8S rRNA, LSU-rRNA)"/>
    <property type="evidence" value="ECO:0007669"/>
    <property type="project" value="TreeGrafter"/>
</dbReference>
<comment type="caution">
    <text evidence="12">The sequence shown here is derived from an EMBL/GenBank/DDBJ whole genome shotgun (WGS) entry which is preliminary data.</text>
</comment>
<accession>A0AA39XIL9</accession>
<keyword evidence="7" id="KW-0687">Ribonucleoprotein</keyword>
<dbReference type="InterPro" id="IPR015943">
    <property type="entry name" value="WD40/YVTN_repeat-like_dom_sf"/>
</dbReference>
<keyword evidence="4 9" id="KW-0853">WD repeat</keyword>
<evidence type="ECO:0000256" key="1">
    <source>
        <dbReference type="ARBA" id="ARBA00004604"/>
    </source>
</evidence>
<dbReference type="EMBL" id="JAULSR010000001">
    <property type="protein sequence ID" value="KAK0634599.1"/>
    <property type="molecule type" value="Genomic_DNA"/>
</dbReference>
<feature type="repeat" description="WD" evidence="9">
    <location>
        <begin position="293"/>
        <end position="334"/>
    </location>
</feature>
<dbReference type="Proteomes" id="UP001174934">
    <property type="component" value="Unassembled WGS sequence"/>
</dbReference>
<dbReference type="PROSITE" id="PS50082">
    <property type="entry name" value="WD_REPEATS_2"/>
    <property type="match status" value="3"/>
</dbReference>
<dbReference type="AlphaFoldDB" id="A0AA39XIL9"/>
<evidence type="ECO:0000259" key="11">
    <source>
        <dbReference type="Pfam" id="PF04158"/>
    </source>
</evidence>
<evidence type="ECO:0000313" key="13">
    <source>
        <dbReference type="Proteomes" id="UP001174934"/>
    </source>
</evidence>
<evidence type="ECO:0000256" key="6">
    <source>
        <dbReference type="ARBA" id="ARBA00023242"/>
    </source>
</evidence>
<dbReference type="Pfam" id="PF00400">
    <property type="entry name" value="WD40"/>
    <property type="match status" value="3"/>
</dbReference>
<feature type="repeat" description="WD" evidence="9">
    <location>
        <begin position="77"/>
        <end position="119"/>
    </location>
</feature>
<dbReference type="InterPro" id="IPR019775">
    <property type="entry name" value="WD40_repeat_CS"/>
</dbReference>
<evidence type="ECO:0000313" key="12">
    <source>
        <dbReference type="EMBL" id="KAK0634599.1"/>
    </source>
</evidence>
<evidence type="ECO:0000256" key="7">
    <source>
        <dbReference type="ARBA" id="ARBA00023274"/>
    </source>
</evidence>
<dbReference type="Gene3D" id="2.130.10.10">
    <property type="entry name" value="YVTN repeat-like/Quinoprotein amine dehydrogenase"/>
    <property type="match status" value="2"/>
</dbReference>
<dbReference type="FunFam" id="2.130.10.10:FF:001074">
    <property type="entry name" value="Probable SOF1 protein"/>
    <property type="match status" value="1"/>
</dbReference>
<feature type="repeat" description="WD" evidence="9">
    <location>
        <begin position="348"/>
        <end position="377"/>
    </location>
</feature>
<keyword evidence="6" id="KW-0539">Nucleus</keyword>
<feature type="domain" description="Sof1-like protein" evidence="11">
    <location>
        <begin position="369"/>
        <end position="455"/>
    </location>
</feature>
<sequence length="460" mass="51997">MAIGSFLTPPLSCPFWRIKALSRNISAQQAPGSDVQRAPRNLAPELHPFERAREYQRALNATKLERMFAKPFLAQLGNGHVQGVYSLCKNKSNLSSVASGSGDGVVKVWDLTSRDETWRTSAHANVVKGLTFTNDIKLLSCGTDGIKLWDPYNSPSDSTPLSSWQEGGPYTSLSCHRSGNSFAASSGAGTINVWDMDHSSAPQKIQWPNFTDTITDVCFNQVETSIIGATATDRSILLFDLRTNLPVLKTVLKFAANRIVFNPMEAMNMAVASEDHNIYLFDARNFTKAQNIQKGHVAAVMDVEFSPTGEELVSASYDRTVRVWRRDQGQSRDIYHTKRMQRVFRTCWTMDSKYLLSASDDGNIRLWRANASERSGVKSAKQRQALEYNQALTQRYSHMPEIRRIARHRHLPKVIKKAGEIKREELGSIKRKEENERKHTTKQFEKRKSEREKTILVTQQ</sequence>
<dbReference type="PROSITE" id="PS00678">
    <property type="entry name" value="WD_REPEATS_1"/>
    <property type="match status" value="1"/>
</dbReference>
<comment type="subcellular location">
    <subcellularLocation>
        <location evidence="1">Nucleus</location>
        <location evidence="1">Nucleolus</location>
    </subcellularLocation>
</comment>
<protein>
    <recommendedName>
        <fullName evidence="3">DDB1- and CUL4-associated factor 13</fullName>
    </recommendedName>
    <alternativeName>
        <fullName evidence="8">WD repeat and SOF domain-containing protein 1</fullName>
    </alternativeName>
</protein>
<dbReference type="PRINTS" id="PR00320">
    <property type="entry name" value="GPROTEINBRPT"/>
</dbReference>
<dbReference type="GO" id="GO:0032040">
    <property type="term" value="C:small-subunit processome"/>
    <property type="evidence" value="ECO:0007669"/>
    <property type="project" value="TreeGrafter"/>
</dbReference>
<dbReference type="Pfam" id="PF04158">
    <property type="entry name" value="Sof1"/>
    <property type="match status" value="1"/>
</dbReference>
<evidence type="ECO:0000256" key="2">
    <source>
        <dbReference type="ARBA" id="ARBA00005649"/>
    </source>
</evidence>
<dbReference type="SUPFAM" id="SSF50978">
    <property type="entry name" value="WD40 repeat-like"/>
    <property type="match status" value="1"/>
</dbReference>
<dbReference type="PANTHER" id="PTHR22851">
    <property type="entry name" value="U3 SMALL NUCLEOLAR RNA U3 SNORNA ASSOCIATED PROTEIN"/>
    <property type="match status" value="1"/>
</dbReference>
<reference evidence="12" key="1">
    <citation type="submission" date="2023-06" db="EMBL/GenBank/DDBJ databases">
        <title>Genome-scale phylogeny and comparative genomics of the fungal order Sordariales.</title>
        <authorList>
            <consortium name="Lawrence Berkeley National Laboratory"/>
            <person name="Hensen N."/>
            <person name="Bonometti L."/>
            <person name="Westerberg I."/>
            <person name="Brannstrom I.O."/>
            <person name="Guillou S."/>
            <person name="Cros-Aarteil S."/>
            <person name="Calhoun S."/>
            <person name="Haridas S."/>
            <person name="Kuo A."/>
            <person name="Mondo S."/>
            <person name="Pangilinan J."/>
            <person name="Riley R."/>
            <person name="LaButti K."/>
            <person name="Andreopoulos B."/>
            <person name="Lipzen A."/>
            <person name="Chen C."/>
            <person name="Yanf M."/>
            <person name="Daum C."/>
            <person name="Ng V."/>
            <person name="Clum A."/>
            <person name="Steindorff A."/>
            <person name="Ohm R."/>
            <person name="Martin F."/>
            <person name="Silar P."/>
            <person name="Natvig D."/>
            <person name="Lalanne C."/>
            <person name="Gautier V."/>
            <person name="Ament-velasquez S.L."/>
            <person name="Kruys A."/>
            <person name="Hutchinson M.I."/>
            <person name="Powell A.J."/>
            <person name="Barry K."/>
            <person name="Miller A.N."/>
            <person name="Grigoriev I.V."/>
            <person name="Debuchy R."/>
            <person name="Gladieux P."/>
            <person name="Thoren M.H."/>
            <person name="Johannesson H."/>
        </authorList>
    </citation>
    <scope>NUCLEOTIDE SEQUENCE</scope>
    <source>
        <strain evidence="12">SMH3391-2</strain>
    </source>
</reference>
<name>A0AA39XIL9_9PEZI</name>
<dbReference type="PROSITE" id="PS50294">
    <property type="entry name" value="WD_REPEATS_REGION"/>
    <property type="match status" value="2"/>
</dbReference>
<dbReference type="SMART" id="SM00320">
    <property type="entry name" value="WD40"/>
    <property type="match status" value="7"/>
</dbReference>
<dbReference type="InterPro" id="IPR020472">
    <property type="entry name" value="WD40_PAC1"/>
</dbReference>
<evidence type="ECO:0000256" key="5">
    <source>
        <dbReference type="ARBA" id="ARBA00022737"/>
    </source>
</evidence>
<comment type="similarity">
    <text evidence="2">Belongs to the WD repeat DCAF13/WDSOF1 family.</text>
</comment>
<evidence type="ECO:0000256" key="3">
    <source>
        <dbReference type="ARBA" id="ARBA00021762"/>
    </source>
</evidence>
<evidence type="ECO:0000256" key="9">
    <source>
        <dbReference type="PROSITE-ProRule" id="PRU00221"/>
    </source>
</evidence>
<proteinExistence type="inferred from homology"/>